<sequence>SNLFLDILFKLLSFTYFKSGFSNRIYFKDVIWAGFALGGPTCNLGGCGVFVANYLEFST</sequence>
<accession>A0AAD7ZX38</accession>
<organism evidence="1 2">
    <name type="scientific">Diploptera punctata</name>
    <name type="common">Pacific beetle cockroach</name>
    <dbReference type="NCBI Taxonomy" id="6984"/>
    <lineage>
        <taxon>Eukaryota</taxon>
        <taxon>Metazoa</taxon>
        <taxon>Ecdysozoa</taxon>
        <taxon>Arthropoda</taxon>
        <taxon>Hexapoda</taxon>
        <taxon>Insecta</taxon>
        <taxon>Pterygota</taxon>
        <taxon>Neoptera</taxon>
        <taxon>Polyneoptera</taxon>
        <taxon>Dictyoptera</taxon>
        <taxon>Blattodea</taxon>
        <taxon>Blaberoidea</taxon>
        <taxon>Blaberidae</taxon>
        <taxon>Diplopterinae</taxon>
        <taxon>Diploptera</taxon>
    </lineage>
</organism>
<reference evidence="1" key="2">
    <citation type="submission" date="2023-05" db="EMBL/GenBank/DDBJ databases">
        <authorList>
            <person name="Fouks B."/>
        </authorList>
    </citation>
    <scope>NUCLEOTIDE SEQUENCE</scope>
    <source>
        <strain evidence="1">Stay&amp;Tobe</strain>
        <tissue evidence="1">Testes</tissue>
    </source>
</reference>
<evidence type="ECO:0000313" key="2">
    <source>
        <dbReference type="Proteomes" id="UP001233999"/>
    </source>
</evidence>
<comment type="caution">
    <text evidence="1">The sequence shown here is derived from an EMBL/GenBank/DDBJ whole genome shotgun (WGS) entry which is preliminary data.</text>
</comment>
<dbReference type="Proteomes" id="UP001233999">
    <property type="component" value="Unassembled WGS sequence"/>
</dbReference>
<feature type="non-terminal residue" evidence="1">
    <location>
        <position position="1"/>
    </location>
</feature>
<evidence type="ECO:0000313" key="1">
    <source>
        <dbReference type="EMBL" id="KAJ9587408.1"/>
    </source>
</evidence>
<feature type="non-terminal residue" evidence="1">
    <location>
        <position position="59"/>
    </location>
</feature>
<dbReference type="AlphaFoldDB" id="A0AAD7ZX38"/>
<dbReference type="EMBL" id="JASPKZ010006440">
    <property type="protein sequence ID" value="KAJ9587408.1"/>
    <property type="molecule type" value="Genomic_DNA"/>
</dbReference>
<keyword evidence="2" id="KW-1185">Reference proteome</keyword>
<proteinExistence type="predicted"/>
<name>A0AAD7ZX38_DIPPU</name>
<gene>
    <name evidence="1" type="ORF">L9F63_019062</name>
</gene>
<protein>
    <submittedName>
        <fullName evidence="1">Uncharacterized protein</fullName>
    </submittedName>
</protein>
<reference evidence="1" key="1">
    <citation type="journal article" date="2023" name="IScience">
        <title>Live-bearing cockroach genome reveals convergent evolutionary mechanisms linked to viviparity in insects and beyond.</title>
        <authorList>
            <person name="Fouks B."/>
            <person name="Harrison M.C."/>
            <person name="Mikhailova A.A."/>
            <person name="Marchal E."/>
            <person name="English S."/>
            <person name="Carruthers M."/>
            <person name="Jennings E.C."/>
            <person name="Chiamaka E.L."/>
            <person name="Frigard R.A."/>
            <person name="Pippel M."/>
            <person name="Attardo G.M."/>
            <person name="Benoit J.B."/>
            <person name="Bornberg-Bauer E."/>
            <person name="Tobe S.S."/>
        </authorList>
    </citation>
    <scope>NUCLEOTIDE SEQUENCE</scope>
    <source>
        <strain evidence="1">Stay&amp;Tobe</strain>
    </source>
</reference>